<dbReference type="FunFam" id="3.80.10.10:FF:000082">
    <property type="entry name" value="Leucine-rich repeat-containing 24"/>
    <property type="match status" value="1"/>
</dbReference>
<evidence type="ECO:0000259" key="6">
    <source>
        <dbReference type="PROSITE" id="PS50835"/>
    </source>
</evidence>
<reference evidence="7" key="1">
    <citation type="journal article" date="2016" name="Insect Biochem. Mol. Biol.">
        <title>Multifaceted biological insights from a draft genome sequence of the tobacco hornworm moth, Manduca sexta.</title>
        <authorList>
            <person name="Kanost M.R."/>
            <person name="Arrese E.L."/>
            <person name="Cao X."/>
            <person name="Chen Y.R."/>
            <person name="Chellapilla S."/>
            <person name="Goldsmith M.R."/>
            <person name="Grosse-Wilde E."/>
            <person name="Heckel D.G."/>
            <person name="Herndon N."/>
            <person name="Jiang H."/>
            <person name="Papanicolaou A."/>
            <person name="Qu J."/>
            <person name="Soulages J.L."/>
            <person name="Vogel H."/>
            <person name="Walters J."/>
            <person name="Waterhouse R.M."/>
            <person name="Ahn S.J."/>
            <person name="Almeida F.C."/>
            <person name="An C."/>
            <person name="Aqrawi P."/>
            <person name="Bretschneider A."/>
            <person name="Bryant W.B."/>
            <person name="Bucks S."/>
            <person name="Chao H."/>
            <person name="Chevignon G."/>
            <person name="Christen J.M."/>
            <person name="Clarke D.F."/>
            <person name="Dittmer N.T."/>
            <person name="Ferguson L.C.F."/>
            <person name="Garavelou S."/>
            <person name="Gordon K.H.J."/>
            <person name="Gunaratna R.T."/>
            <person name="Han Y."/>
            <person name="Hauser F."/>
            <person name="He Y."/>
            <person name="Heidel-Fischer H."/>
            <person name="Hirsh A."/>
            <person name="Hu Y."/>
            <person name="Jiang H."/>
            <person name="Kalra D."/>
            <person name="Klinner C."/>
            <person name="Konig C."/>
            <person name="Kovar C."/>
            <person name="Kroll A.R."/>
            <person name="Kuwar S.S."/>
            <person name="Lee S.L."/>
            <person name="Lehman R."/>
            <person name="Li K."/>
            <person name="Li Z."/>
            <person name="Liang H."/>
            <person name="Lovelace S."/>
            <person name="Lu Z."/>
            <person name="Mansfield J.H."/>
            <person name="McCulloch K.J."/>
            <person name="Mathew T."/>
            <person name="Morton B."/>
            <person name="Muzny D.M."/>
            <person name="Neunemann D."/>
            <person name="Ongeri F."/>
            <person name="Pauchet Y."/>
            <person name="Pu L.L."/>
            <person name="Pyrousis I."/>
            <person name="Rao X.J."/>
            <person name="Redding A."/>
            <person name="Roesel C."/>
            <person name="Sanchez-Gracia A."/>
            <person name="Schaack S."/>
            <person name="Shukla A."/>
            <person name="Tetreau G."/>
            <person name="Wang Y."/>
            <person name="Xiong G.H."/>
            <person name="Traut W."/>
            <person name="Walsh T.K."/>
            <person name="Worley K.C."/>
            <person name="Wu D."/>
            <person name="Wu W."/>
            <person name="Wu Y.Q."/>
            <person name="Zhang X."/>
            <person name="Zou Z."/>
            <person name="Zucker H."/>
            <person name="Briscoe A.D."/>
            <person name="Burmester T."/>
            <person name="Clem R.J."/>
            <person name="Feyereisen R."/>
            <person name="Grimmelikhuijzen C.J.P."/>
            <person name="Hamodrakas S.J."/>
            <person name="Hansson B.S."/>
            <person name="Huguet E."/>
            <person name="Jermiin L.S."/>
            <person name="Lan Q."/>
            <person name="Lehman H.K."/>
            <person name="Lorenzen M."/>
            <person name="Merzendorfer H."/>
            <person name="Michalopoulos I."/>
            <person name="Morton D.B."/>
            <person name="Muthukrishnan S."/>
            <person name="Oakeshott J.G."/>
            <person name="Palmer W."/>
            <person name="Park Y."/>
            <person name="Passarelli A.L."/>
            <person name="Rozas J."/>
            <person name="Schwartz L.M."/>
            <person name="Smith W."/>
            <person name="Southgate A."/>
            <person name="Vilcinskas A."/>
            <person name="Vogt R."/>
            <person name="Wang P."/>
            <person name="Werren J."/>
            <person name="Yu X.Q."/>
            <person name="Zhou J.J."/>
            <person name="Brown S.J."/>
            <person name="Scherer S.E."/>
            <person name="Richards S."/>
            <person name="Blissard G.W."/>
        </authorList>
    </citation>
    <scope>NUCLEOTIDE SEQUENCE</scope>
</reference>
<dbReference type="InterPro" id="IPR000483">
    <property type="entry name" value="Cys-rich_flank_reg_C"/>
</dbReference>
<evidence type="ECO:0000256" key="3">
    <source>
        <dbReference type="ARBA" id="ARBA00022737"/>
    </source>
</evidence>
<proteinExistence type="predicted"/>
<protein>
    <recommendedName>
        <fullName evidence="6">Ig-like domain-containing protein</fullName>
    </recommendedName>
</protein>
<dbReference type="PANTHER" id="PTHR24366">
    <property type="entry name" value="IG(IMMUNOGLOBULIN) AND LRR(LEUCINE RICH REPEAT) DOMAINS"/>
    <property type="match status" value="1"/>
</dbReference>
<dbReference type="Proteomes" id="UP000791440">
    <property type="component" value="Unassembled WGS sequence"/>
</dbReference>
<evidence type="ECO:0000313" key="7">
    <source>
        <dbReference type="EMBL" id="KAG6442932.1"/>
    </source>
</evidence>
<evidence type="ECO:0000256" key="1">
    <source>
        <dbReference type="ARBA" id="ARBA00022614"/>
    </source>
</evidence>
<keyword evidence="2 5" id="KW-0732">Signal</keyword>
<organism evidence="7 8">
    <name type="scientific">Manduca sexta</name>
    <name type="common">Tobacco hawkmoth</name>
    <name type="synonym">Tobacco hornworm</name>
    <dbReference type="NCBI Taxonomy" id="7130"/>
    <lineage>
        <taxon>Eukaryota</taxon>
        <taxon>Metazoa</taxon>
        <taxon>Ecdysozoa</taxon>
        <taxon>Arthropoda</taxon>
        <taxon>Hexapoda</taxon>
        <taxon>Insecta</taxon>
        <taxon>Pterygota</taxon>
        <taxon>Neoptera</taxon>
        <taxon>Endopterygota</taxon>
        <taxon>Lepidoptera</taxon>
        <taxon>Glossata</taxon>
        <taxon>Ditrysia</taxon>
        <taxon>Bombycoidea</taxon>
        <taxon>Sphingidae</taxon>
        <taxon>Sphinginae</taxon>
        <taxon>Sphingini</taxon>
        <taxon>Manduca</taxon>
    </lineage>
</organism>
<keyword evidence="4" id="KW-1133">Transmembrane helix</keyword>
<keyword evidence="4" id="KW-0472">Membrane</keyword>
<dbReference type="InterPro" id="IPR007110">
    <property type="entry name" value="Ig-like_dom"/>
</dbReference>
<evidence type="ECO:0000313" key="8">
    <source>
        <dbReference type="Proteomes" id="UP000791440"/>
    </source>
</evidence>
<dbReference type="Pfam" id="PF07679">
    <property type="entry name" value="I-set"/>
    <property type="match status" value="1"/>
</dbReference>
<keyword evidence="3" id="KW-0677">Repeat</keyword>
<dbReference type="PROSITE" id="PS50835">
    <property type="entry name" value="IG_LIKE"/>
    <property type="match status" value="1"/>
</dbReference>
<dbReference type="PANTHER" id="PTHR24366:SF87">
    <property type="entry name" value="KEKKON 6, ISOFORM B"/>
    <property type="match status" value="1"/>
</dbReference>
<feature type="transmembrane region" description="Helical" evidence="4">
    <location>
        <begin position="750"/>
        <end position="772"/>
    </location>
</feature>
<dbReference type="InterPro" id="IPR003591">
    <property type="entry name" value="Leu-rich_rpt_typical-subtyp"/>
</dbReference>
<evidence type="ECO:0000256" key="4">
    <source>
        <dbReference type="SAM" id="Phobius"/>
    </source>
</evidence>
<dbReference type="Pfam" id="PF13855">
    <property type="entry name" value="LRR_8"/>
    <property type="match status" value="2"/>
</dbReference>
<keyword evidence="1" id="KW-0433">Leucine-rich repeat</keyword>
<evidence type="ECO:0000256" key="5">
    <source>
        <dbReference type="SAM" id="SignalP"/>
    </source>
</evidence>
<dbReference type="InterPro" id="IPR013098">
    <property type="entry name" value="Ig_I-set"/>
</dbReference>
<comment type="caution">
    <text evidence="7">The sequence shown here is derived from an EMBL/GenBank/DDBJ whole genome shotgun (WGS) entry which is preliminary data.</text>
</comment>
<accession>A0A921YPD3</accession>
<evidence type="ECO:0000256" key="2">
    <source>
        <dbReference type="ARBA" id="ARBA00022729"/>
    </source>
</evidence>
<dbReference type="InterPro" id="IPR001611">
    <property type="entry name" value="Leu-rich_rpt"/>
</dbReference>
<dbReference type="GO" id="GO:0071944">
    <property type="term" value="C:cell periphery"/>
    <property type="evidence" value="ECO:0007669"/>
    <property type="project" value="UniProtKB-ARBA"/>
</dbReference>
<dbReference type="SMART" id="SM00082">
    <property type="entry name" value="LRRCT"/>
    <property type="match status" value="1"/>
</dbReference>
<feature type="signal peptide" evidence="5">
    <location>
        <begin position="1"/>
        <end position="18"/>
    </location>
</feature>
<feature type="chain" id="PRO_5036896912" description="Ig-like domain-containing protein" evidence="5">
    <location>
        <begin position="19"/>
        <end position="943"/>
    </location>
</feature>
<keyword evidence="4" id="KW-0812">Transmembrane</keyword>
<dbReference type="EMBL" id="JH668297">
    <property type="protein sequence ID" value="KAG6442932.1"/>
    <property type="molecule type" value="Genomic_DNA"/>
</dbReference>
<dbReference type="SMART" id="SM00369">
    <property type="entry name" value="LRR_TYP"/>
    <property type="match status" value="5"/>
</dbReference>
<gene>
    <name evidence="7" type="ORF">O3G_MSEX002583</name>
</gene>
<feature type="domain" description="Ig-like" evidence="6">
    <location>
        <begin position="624"/>
        <end position="730"/>
    </location>
</feature>
<sequence>MDVKYILIVVCVLEWTIAKNNNKIGAYKKNIIGFTRASRNYTSVVLSVFHKQNKSDKDKIYYNEGDYIDFVCELQTQYKIKDYTISMVHVKYRLVPTILYNTNVAFIKYMITAEEIDNRSAVYCSVRKKSKVINNSTSKELFMNHSGQQSGNPIKNIEYYEGNPMRVSCNKGDKLIQKVNEKYVIMYKNIYLNSSDSGSLIFCNSITNKTMKTGIIYTRAIYNKRIYSLTNSQISTKRPGTDPMSVVLKSARQEIVHQPTTYQPATTNELSPQKSTSITWKKCYIIGGSMSLVSIILVGILLCLRKKNKEKPPLEVVPDPKYEDIELNTASKQIIYAELELPEESSNTHIFQKTNEPQYAQMDWRPWAWWSAFLLTITLAGSDWLNCAKIAECHCKWSSGKKTASCVSAGLKQLPKLASDIQVLDLHGNPLRVLLGDAFASIELLNLQRLNLSSTSLKALHSNAFRELRILIELDLSQNELLQLSPDTFKGTDRLRLLILNDNPLTNLVSEQFPPLKYLKKLEVSRCKLRSVHPFAFVNLRALETVNIHQNLLTNLHQDTFNLPVLKTLTLSDNPWYCDCRLREFHEWFLDSNLGNEDVFCDGPDNRHKTSWRVLKREDFVCPPSAMSAPTVIRTETGADISFGCFVRGDPTPMVTWSFHQIQVHNSTSTSSDIIIQKHQVSRFDEYSDDFFNKSAQWVNVTINNVTSDLAGEWRCSAKSSAGESSTYLTIFLPKARSAPARVAPDYSTFFLIAGSLFAMTAAGFLSACICWKTRRRRMPPSRSFTDQEKKLLDTSLAASCDRTSGDLGSSYGFEMLDRSMSLESEDTRCLEPVQITIEGPPGTFPPPPAEFALPAPYGNIFISVQVAGHNDEYPDLLGGGATLPRRSRTCFLKSAYDNMGPRITAAGSSTWSLPGANVDKNSDKKDPLTVPLSTFSTEFTAL</sequence>
<dbReference type="InterPro" id="IPR003599">
    <property type="entry name" value="Ig_sub"/>
</dbReference>
<keyword evidence="8" id="KW-1185">Reference proteome</keyword>
<name>A0A921YPD3_MANSE</name>
<dbReference type="AlphaFoldDB" id="A0A921YPD3"/>
<dbReference type="SMART" id="SM00409">
    <property type="entry name" value="IG"/>
    <property type="match status" value="1"/>
</dbReference>
<reference evidence="7" key="2">
    <citation type="submission" date="2020-12" db="EMBL/GenBank/DDBJ databases">
        <authorList>
            <person name="Kanost M."/>
        </authorList>
    </citation>
    <scope>NUCLEOTIDE SEQUENCE</scope>
</reference>